<sequence length="288" mass="30466">MAAHVVVGADGSSPSETAVEWAAEDAARRGCDLRIVHVHEPTKYDDSVRASPGLHDSAAEYGQDVLEKAAQQARARAPRIEVSISLESGGVVEVLRREAEDAEQLVVGSRGLGGFAGLLLGSITRSLAGHVAAPIVVVKEVPEQGRGEIAVGYDGSEHSATTLRYAFEEAARRRARLHTIHTWQMPMMGLYTVAYTPLLEDIMAAEQCTATNALSPWREKYPGVEVKQTVSCEHPVAALRDASAAADLVVVGSRGLGAFESAVLGSVSHGVLHHAHCPVAVVNADGEE</sequence>
<reference evidence="3 4" key="1">
    <citation type="submission" date="2023-07" db="EMBL/GenBank/DDBJ databases">
        <title>Sequencing the genomes of 1000 actinobacteria strains.</title>
        <authorList>
            <person name="Klenk H.-P."/>
        </authorList>
    </citation>
    <scope>NUCLEOTIDE SEQUENCE [LARGE SCALE GENOMIC DNA]</scope>
    <source>
        <strain evidence="3 4">DSM 46740</strain>
    </source>
</reference>
<gene>
    <name evidence="3" type="ORF">J2853_001398</name>
</gene>
<evidence type="ECO:0000256" key="1">
    <source>
        <dbReference type="ARBA" id="ARBA00008791"/>
    </source>
</evidence>
<dbReference type="InterPro" id="IPR006016">
    <property type="entry name" value="UspA"/>
</dbReference>
<comment type="similarity">
    <text evidence="1">Belongs to the universal stress protein A family.</text>
</comment>
<keyword evidence="4" id="KW-1185">Reference proteome</keyword>
<evidence type="ECO:0000313" key="4">
    <source>
        <dbReference type="Proteomes" id="UP001225356"/>
    </source>
</evidence>
<dbReference type="Pfam" id="PF00582">
    <property type="entry name" value="Usp"/>
    <property type="match status" value="2"/>
</dbReference>
<dbReference type="PRINTS" id="PR01438">
    <property type="entry name" value="UNVRSLSTRESS"/>
</dbReference>
<dbReference type="Proteomes" id="UP001225356">
    <property type="component" value="Unassembled WGS sequence"/>
</dbReference>
<dbReference type="SUPFAM" id="SSF52402">
    <property type="entry name" value="Adenine nucleotide alpha hydrolases-like"/>
    <property type="match status" value="2"/>
</dbReference>
<feature type="domain" description="UspA" evidence="2">
    <location>
        <begin position="149"/>
        <end position="282"/>
    </location>
</feature>
<dbReference type="InterPro" id="IPR006015">
    <property type="entry name" value="Universal_stress_UspA"/>
</dbReference>
<proteinExistence type="inferred from homology"/>
<evidence type="ECO:0000259" key="2">
    <source>
        <dbReference type="Pfam" id="PF00582"/>
    </source>
</evidence>
<dbReference type="InterPro" id="IPR014729">
    <property type="entry name" value="Rossmann-like_a/b/a_fold"/>
</dbReference>
<name>A0ABT9Q659_9ACTN</name>
<dbReference type="RefSeq" id="WP_307556130.1">
    <property type="nucleotide sequence ID" value="NZ_JAUSQU010000001.1"/>
</dbReference>
<comment type="caution">
    <text evidence="3">The sequence shown here is derived from an EMBL/GenBank/DDBJ whole genome shotgun (WGS) entry which is preliminary data.</text>
</comment>
<dbReference type="EMBL" id="JAUSQU010000001">
    <property type="protein sequence ID" value="MDP9842187.1"/>
    <property type="molecule type" value="Genomic_DNA"/>
</dbReference>
<dbReference type="PANTHER" id="PTHR46268">
    <property type="entry name" value="STRESS RESPONSE PROTEIN NHAX"/>
    <property type="match status" value="1"/>
</dbReference>
<feature type="domain" description="UspA" evidence="2">
    <location>
        <begin position="2"/>
        <end position="139"/>
    </location>
</feature>
<dbReference type="PANTHER" id="PTHR46268:SF6">
    <property type="entry name" value="UNIVERSAL STRESS PROTEIN UP12"/>
    <property type="match status" value="1"/>
</dbReference>
<protein>
    <submittedName>
        <fullName evidence="3">Nucleotide-binding universal stress UspA family protein</fullName>
    </submittedName>
</protein>
<dbReference type="CDD" id="cd00293">
    <property type="entry name" value="USP-like"/>
    <property type="match status" value="1"/>
</dbReference>
<organism evidence="3 4">
    <name type="scientific">Streptosporangium lutulentum</name>
    <dbReference type="NCBI Taxonomy" id="1461250"/>
    <lineage>
        <taxon>Bacteria</taxon>
        <taxon>Bacillati</taxon>
        <taxon>Actinomycetota</taxon>
        <taxon>Actinomycetes</taxon>
        <taxon>Streptosporangiales</taxon>
        <taxon>Streptosporangiaceae</taxon>
        <taxon>Streptosporangium</taxon>
    </lineage>
</organism>
<dbReference type="Gene3D" id="3.40.50.620">
    <property type="entry name" value="HUPs"/>
    <property type="match status" value="2"/>
</dbReference>
<accession>A0ABT9Q659</accession>
<evidence type="ECO:0000313" key="3">
    <source>
        <dbReference type="EMBL" id="MDP9842187.1"/>
    </source>
</evidence>